<dbReference type="Gene3D" id="3.30.450.20">
    <property type="entry name" value="PAS domain"/>
    <property type="match status" value="3"/>
</dbReference>
<feature type="transmembrane region" description="Helical" evidence="1">
    <location>
        <begin position="175"/>
        <end position="195"/>
    </location>
</feature>
<gene>
    <name evidence="3" type="ORF">GCM10023333_16530</name>
</gene>
<sequence length="640" mass="72132">MLTAPTVIQRIRAHAHLLSGAIAALIALFCSGILVANHYHDDQYRDQQRAEWISQSLQAPAASQTLSELLNKVEQLKMLVHVQELALYRESDGTLLTPRNLNTVSSPYQAQTPQGSRLVLQQRYTHQAHYRYNADRELLYSDRLLFDSGNAASSHAILLIRLAQNTQLPSHSKEAIVIVLLLLSLCGGGGIYIHWRDRERYLDPLRRLLQSSHPLARQSQAHASHTSYENTLLAALDRQIHHLLSEHQHRLDEQSGRKDDIKQFQAALTAASHLSELAVWRVDLASGQINLLSPPSPLTDLLRLSSTQLAEEFLDRLNEQDSRLADHAFRRALSRQTPFEFTGRVLNHNNEQRTIESVGHFIPPTNGNKPVMIGCSRDITLQLKLAKHTEQTHNGAVQANSYRQAINNSRNVGIVQTNSRGIIVAMNRTGHRLFGEPDRRLIGQPIAPRFHNHRVAQHFRQSQRENAVTSHQCTALLNLGQGEYRSLSFSISQHQQGNDVMTVALFTAPLAGRTDQQLLGQLCFLQIDSQGRLQTLSPELAQWLGYPVSALKHRPLQTLFPAANHEAVRLFVQQINGGQSEYSPFWFTFQHQEQQPLRARLSVKVVTDQANQQHCVLLNLIKQQTWQAPAQSEITAALSH</sequence>
<evidence type="ECO:0000313" key="4">
    <source>
        <dbReference type="Proteomes" id="UP001499988"/>
    </source>
</evidence>
<dbReference type="InterPro" id="IPR035965">
    <property type="entry name" value="PAS-like_dom_sf"/>
</dbReference>
<reference evidence="4" key="1">
    <citation type="journal article" date="2019" name="Int. J. Syst. Evol. Microbiol.">
        <title>The Global Catalogue of Microorganisms (GCM) 10K type strain sequencing project: providing services to taxonomists for standard genome sequencing and annotation.</title>
        <authorList>
            <consortium name="The Broad Institute Genomics Platform"/>
            <consortium name="The Broad Institute Genome Sequencing Center for Infectious Disease"/>
            <person name="Wu L."/>
            <person name="Ma J."/>
        </authorList>
    </citation>
    <scope>NUCLEOTIDE SEQUENCE [LARGE SCALE GENOMIC DNA]</scope>
    <source>
        <strain evidence="4">JCM 18401</strain>
    </source>
</reference>
<evidence type="ECO:0000313" key="3">
    <source>
        <dbReference type="EMBL" id="GAA4882949.1"/>
    </source>
</evidence>
<dbReference type="InterPro" id="IPR000014">
    <property type="entry name" value="PAS"/>
</dbReference>
<keyword evidence="1" id="KW-0472">Membrane</keyword>
<dbReference type="EMBL" id="BAABJZ010000023">
    <property type="protein sequence ID" value="GAA4882949.1"/>
    <property type="molecule type" value="Genomic_DNA"/>
</dbReference>
<dbReference type="SUPFAM" id="SSF55785">
    <property type="entry name" value="PYP-like sensor domain (PAS domain)"/>
    <property type="match status" value="3"/>
</dbReference>
<name>A0ABP9ENF5_9GAMM</name>
<dbReference type="Proteomes" id="UP001499988">
    <property type="component" value="Unassembled WGS sequence"/>
</dbReference>
<protein>
    <recommendedName>
        <fullName evidence="2">PAS domain-containing protein</fullName>
    </recommendedName>
</protein>
<evidence type="ECO:0000256" key="1">
    <source>
        <dbReference type="SAM" id="Phobius"/>
    </source>
</evidence>
<feature type="domain" description="PAS" evidence="2">
    <location>
        <begin position="401"/>
        <end position="468"/>
    </location>
</feature>
<dbReference type="RefSeq" id="WP_345334881.1">
    <property type="nucleotide sequence ID" value="NZ_BAABJZ010000023.1"/>
</dbReference>
<comment type="caution">
    <text evidence="3">The sequence shown here is derived from an EMBL/GenBank/DDBJ whole genome shotgun (WGS) entry which is preliminary data.</text>
</comment>
<dbReference type="SMART" id="SM00091">
    <property type="entry name" value="PAS"/>
    <property type="match status" value="2"/>
</dbReference>
<feature type="domain" description="PAS" evidence="2">
    <location>
        <begin position="504"/>
        <end position="577"/>
    </location>
</feature>
<feature type="transmembrane region" description="Helical" evidence="1">
    <location>
        <begin position="20"/>
        <end position="39"/>
    </location>
</feature>
<dbReference type="CDD" id="cd00130">
    <property type="entry name" value="PAS"/>
    <property type="match status" value="1"/>
</dbReference>
<keyword evidence="4" id="KW-1185">Reference proteome</keyword>
<dbReference type="Pfam" id="PF13426">
    <property type="entry name" value="PAS_9"/>
    <property type="match status" value="1"/>
</dbReference>
<keyword evidence="1" id="KW-1133">Transmembrane helix</keyword>
<organism evidence="3 4">
    <name type="scientific">Ferrimonas pelagia</name>
    <dbReference type="NCBI Taxonomy" id="1177826"/>
    <lineage>
        <taxon>Bacteria</taxon>
        <taxon>Pseudomonadati</taxon>
        <taxon>Pseudomonadota</taxon>
        <taxon>Gammaproteobacteria</taxon>
        <taxon>Alteromonadales</taxon>
        <taxon>Ferrimonadaceae</taxon>
        <taxon>Ferrimonas</taxon>
    </lineage>
</organism>
<keyword evidence="1" id="KW-0812">Transmembrane</keyword>
<proteinExistence type="predicted"/>
<evidence type="ECO:0000259" key="2">
    <source>
        <dbReference type="SMART" id="SM00091"/>
    </source>
</evidence>
<accession>A0ABP9ENF5</accession>